<reference evidence="2" key="1">
    <citation type="submission" date="2013-11" db="EMBL/GenBank/DDBJ databases">
        <title>The Genome Sequence of Phytophthora parasitica CHvinca01.</title>
        <authorList>
            <consortium name="The Broad Institute Genomics Platform"/>
            <person name="Russ C."/>
            <person name="Tyler B."/>
            <person name="Panabieres F."/>
            <person name="Shan W."/>
            <person name="Tripathy S."/>
            <person name="Grunwald N."/>
            <person name="Machado M."/>
            <person name="Johnson C.S."/>
            <person name="Arredondo F."/>
            <person name="Hong C."/>
            <person name="Coffey M."/>
            <person name="Young S.K."/>
            <person name="Zeng Q."/>
            <person name="Gargeya S."/>
            <person name="Fitzgerald M."/>
            <person name="Abouelleil A."/>
            <person name="Alvarado L."/>
            <person name="Chapman S.B."/>
            <person name="Gainer-Dewar J."/>
            <person name="Goldberg J."/>
            <person name="Griggs A."/>
            <person name="Gujja S."/>
            <person name="Hansen M."/>
            <person name="Howarth C."/>
            <person name="Imamovic A."/>
            <person name="Ireland A."/>
            <person name="Larimer J."/>
            <person name="McCowan C."/>
            <person name="Murphy C."/>
            <person name="Pearson M."/>
            <person name="Poon T.W."/>
            <person name="Priest M."/>
            <person name="Roberts A."/>
            <person name="Saif S."/>
            <person name="Shea T."/>
            <person name="Sykes S."/>
            <person name="Wortman J."/>
            <person name="Nusbaum C."/>
            <person name="Birren B."/>
        </authorList>
    </citation>
    <scope>NUCLEOTIDE SEQUENCE [LARGE SCALE GENOMIC DNA]</scope>
    <source>
        <strain evidence="2">CHvinca01</strain>
    </source>
</reference>
<reference evidence="1" key="2">
    <citation type="submission" date="2013-11" db="EMBL/GenBank/DDBJ databases">
        <title>The Genome Sequence of Phytophthora parasitica CJ02B3.</title>
        <authorList>
            <consortium name="The Broad Institute Genomics Platform"/>
            <person name="Russ C."/>
            <person name="Tyler B."/>
            <person name="Panabieres F."/>
            <person name="Shan W."/>
            <person name="Tripathy S."/>
            <person name="Grunwald N."/>
            <person name="Machado M."/>
            <person name="Johnson C.S."/>
            <person name="Arredondo F."/>
            <person name="Hong C."/>
            <person name="Coffey M."/>
            <person name="Young S.K."/>
            <person name="Zeng Q."/>
            <person name="Gargeya S."/>
            <person name="Fitzgerald M."/>
            <person name="Abouelleil A."/>
            <person name="Alvarado L."/>
            <person name="Chapman S.B."/>
            <person name="Gainer-Dewar J."/>
            <person name="Goldberg J."/>
            <person name="Griggs A."/>
            <person name="Gujja S."/>
            <person name="Hansen M."/>
            <person name="Howarth C."/>
            <person name="Imamovic A."/>
            <person name="Ireland A."/>
            <person name="Larimer J."/>
            <person name="McCowan C."/>
            <person name="Murphy C."/>
            <person name="Pearson M."/>
            <person name="Poon T.W."/>
            <person name="Priest M."/>
            <person name="Roberts A."/>
            <person name="Saif S."/>
            <person name="Shea T."/>
            <person name="Sykes S."/>
            <person name="Wortman J."/>
            <person name="Nusbaum C."/>
            <person name="Birren B."/>
        </authorList>
    </citation>
    <scope>NUCLEOTIDE SEQUENCE [LARGE SCALE GENOMIC DNA]</scope>
    <source>
        <strain evidence="1">CJ02B3</strain>
    </source>
</reference>
<gene>
    <name evidence="1" type="ORF">L915_19866</name>
    <name evidence="2" type="ORF">L917_19605</name>
</gene>
<evidence type="ECO:0000313" key="2">
    <source>
        <dbReference type="EMBL" id="ETL79846.1"/>
    </source>
</evidence>
<proteinExistence type="predicted"/>
<name>W2K3T9_PHYNI</name>
<accession>W2K3T9</accession>
<dbReference type="Proteomes" id="UP000054423">
    <property type="component" value="Unassembled WGS sequence"/>
</dbReference>
<dbReference type="AlphaFoldDB" id="W2K3T9"/>
<dbReference type="EMBL" id="KI689382">
    <property type="protein sequence ID" value="ETK73177.1"/>
    <property type="molecule type" value="Genomic_DNA"/>
</dbReference>
<organism evidence="2">
    <name type="scientific">Phytophthora nicotianae</name>
    <name type="common">Potato buckeye rot agent</name>
    <name type="synonym">Phytophthora parasitica</name>
    <dbReference type="NCBI Taxonomy" id="4792"/>
    <lineage>
        <taxon>Eukaryota</taxon>
        <taxon>Sar</taxon>
        <taxon>Stramenopiles</taxon>
        <taxon>Oomycota</taxon>
        <taxon>Peronosporomycetes</taxon>
        <taxon>Peronosporales</taxon>
        <taxon>Peronosporaceae</taxon>
        <taxon>Phytophthora</taxon>
    </lineage>
</organism>
<sequence>MVNAFQAGHQLKAEGLLRRSRRASSKAQDVWARMIAATRLRCLRSGQGYF</sequence>
<dbReference type="Proteomes" id="UP000053236">
    <property type="component" value="Unassembled WGS sequence"/>
</dbReference>
<evidence type="ECO:0000313" key="1">
    <source>
        <dbReference type="EMBL" id="ETK73177.1"/>
    </source>
</evidence>
<protein>
    <submittedName>
        <fullName evidence="2">Uncharacterized protein</fullName>
    </submittedName>
</protein>
<dbReference type="EMBL" id="KI682914">
    <property type="protein sequence ID" value="ETL79846.1"/>
    <property type="molecule type" value="Genomic_DNA"/>
</dbReference>